<reference evidence="3" key="1">
    <citation type="submission" date="2019-04" db="EMBL/GenBank/DDBJ databases">
        <title>Friends and foes A comparative genomics studyof 23 Aspergillus species from section Flavi.</title>
        <authorList>
            <consortium name="DOE Joint Genome Institute"/>
            <person name="Kjaerbolling I."/>
            <person name="Vesth T."/>
            <person name="Frisvad J.C."/>
            <person name="Nybo J.L."/>
            <person name="Theobald S."/>
            <person name="Kildgaard S."/>
            <person name="Isbrandt T."/>
            <person name="Kuo A."/>
            <person name="Sato A."/>
            <person name="Lyhne E.K."/>
            <person name="Kogle M.E."/>
            <person name="Wiebenga A."/>
            <person name="Kun R.S."/>
            <person name="Lubbers R.J."/>
            <person name="Makela M.R."/>
            <person name="Barry K."/>
            <person name="Chovatia M."/>
            <person name="Clum A."/>
            <person name="Daum C."/>
            <person name="Haridas S."/>
            <person name="He G."/>
            <person name="LaButti K."/>
            <person name="Lipzen A."/>
            <person name="Mondo S."/>
            <person name="Riley R."/>
            <person name="Salamov A."/>
            <person name="Simmons B.A."/>
            <person name="Magnuson J.K."/>
            <person name="Henrissat B."/>
            <person name="Mortensen U.H."/>
            <person name="Larsen T.O."/>
            <person name="Devries R.P."/>
            <person name="Grigoriev I.V."/>
            <person name="Machida M."/>
            <person name="Baker S.E."/>
            <person name="Andersen M.R."/>
        </authorList>
    </citation>
    <scope>NUCLEOTIDE SEQUENCE [LARGE SCALE GENOMIC DNA]</scope>
    <source>
        <strain evidence="3">CBS 130015</strain>
    </source>
</reference>
<dbReference type="EMBL" id="ML738308">
    <property type="protein sequence ID" value="KAE8316129.1"/>
    <property type="molecule type" value="Genomic_DNA"/>
</dbReference>
<organism evidence="2 3">
    <name type="scientific">Aspergillus transmontanensis</name>
    <dbReference type="NCBI Taxonomy" id="1034304"/>
    <lineage>
        <taxon>Eukaryota</taxon>
        <taxon>Fungi</taxon>
        <taxon>Dikarya</taxon>
        <taxon>Ascomycota</taxon>
        <taxon>Pezizomycotina</taxon>
        <taxon>Eurotiomycetes</taxon>
        <taxon>Eurotiomycetidae</taxon>
        <taxon>Eurotiales</taxon>
        <taxon>Aspergillaceae</taxon>
        <taxon>Aspergillus</taxon>
        <taxon>Aspergillus subgen. Circumdati</taxon>
    </lineage>
</organism>
<accession>A0A5N6W8G9</accession>
<dbReference type="Proteomes" id="UP000325433">
    <property type="component" value="Unassembled WGS sequence"/>
</dbReference>
<dbReference type="InterPro" id="IPR056021">
    <property type="entry name" value="DUF7600"/>
</dbReference>
<keyword evidence="3" id="KW-1185">Reference proteome</keyword>
<sequence length="233" mass="26871">MGGIFSSQSFWKTRFECYGDRCFLGSADGGLPKIQRRGNWHLLYYYTREKLLSQRLRERRGIWWRCLLISGIMDTRLSFPHPAESRVTKSLSWKYMNTHWPSSKPFVYFDILRTEPTYSGYFSLPDSLKQIAVSHLGDTYESYISGMEFIGEDETVKIGHISSRARIVRDIRPFRGFKIAWSRQGVHAIKFNTNVTDCSWIGKATKAAWVCDMTVASNVAAVQIEFDVSVAFC</sequence>
<proteinExistence type="predicted"/>
<dbReference type="Pfam" id="PF24539">
    <property type="entry name" value="DUF7600"/>
    <property type="match status" value="1"/>
</dbReference>
<feature type="domain" description="DUF7600" evidence="1">
    <location>
        <begin position="118"/>
        <end position="227"/>
    </location>
</feature>
<name>A0A5N6W8G9_9EURO</name>
<dbReference type="AlphaFoldDB" id="A0A5N6W8G9"/>
<evidence type="ECO:0000259" key="1">
    <source>
        <dbReference type="Pfam" id="PF24539"/>
    </source>
</evidence>
<evidence type="ECO:0000313" key="2">
    <source>
        <dbReference type="EMBL" id="KAE8316129.1"/>
    </source>
</evidence>
<evidence type="ECO:0000313" key="3">
    <source>
        <dbReference type="Proteomes" id="UP000325433"/>
    </source>
</evidence>
<protein>
    <recommendedName>
        <fullName evidence="1">DUF7600 domain-containing protein</fullName>
    </recommendedName>
</protein>
<gene>
    <name evidence="2" type="ORF">BDV41DRAFT_135504</name>
</gene>